<evidence type="ECO:0000256" key="1">
    <source>
        <dbReference type="SAM" id="MobiDB-lite"/>
    </source>
</evidence>
<dbReference type="EMBL" id="JAAFGS010000006">
    <property type="protein sequence ID" value="NGZ76955.1"/>
    <property type="molecule type" value="Genomic_DNA"/>
</dbReference>
<accession>A0ABX0F948</accession>
<evidence type="ECO:0000313" key="3">
    <source>
        <dbReference type="EMBL" id="NGZ76955.1"/>
    </source>
</evidence>
<reference evidence="3 4" key="1">
    <citation type="submission" date="2020-01" db="EMBL/GenBank/DDBJ databases">
        <title>Polyphasic characterisation and genomic insights into a novel alkali tolerant bacterium VR-M41.</title>
        <authorList>
            <person name="Vemuluri V.R."/>
        </authorList>
    </citation>
    <scope>NUCLEOTIDE SEQUENCE [LARGE SCALE GENOMIC DNA]</scope>
    <source>
        <strain evidence="3 4">VR-M41</strain>
    </source>
</reference>
<sequence>MTNNQKWWIWRIAAAVAAGIGLVLLLNSVEMGLEQAVKKMTVRWEKGDILSQVDMAVYEAGHVLVYTAIGGILLGVGLNRALKPAGREAARPERETDQEPTVRRQD</sequence>
<feature type="region of interest" description="Disordered" evidence="1">
    <location>
        <begin position="84"/>
        <end position="106"/>
    </location>
</feature>
<proteinExistence type="predicted"/>
<dbReference type="Proteomes" id="UP000800303">
    <property type="component" value="Unassembled WGS sequence"/>
</dbReference>
<keyword evidence="2" id="KW-1133">Transmembrane helix</keyword>
<evidence type="ECO:0000256" key="2">
    <source>
        <dbReference type="SAM" id="Phobius"/>
    </source>
</evidence>
<feature type="transmembrane region" description="Helical" evidence="2">
    <location>
        <begin position="7"/>
        <end position="26"/>
    </location>
</feature>
<organism evidence="3 4">
    <name type="scientific">Saccharibacillus alkalitolerans</name>
    <dbReference type="NCBI Taxonomy" id="2705290"/>
    <lineage>
        <taxon>Bacteria</taxon>
        <taxon>Bacillati</taxon>
        <taxon>Bacillota</taxon>
        <taxon>Bacilli</taxon>
        <taxon>Bacillales</taxon>
        <taxon>Paenibacillaceae</taxon>
        <taxon>Saccharibacillus</taxon>
    </lineage>
</organism>
<gene>
    <name evidence="3" type="ORF">GYN08_16735</name>
</gene>
<keyword evidence="2" id="KW-0812">Transmembrane</keyword>
<feature type="transmembrane region" description="Helical" evidence="2">
    <location>
        <begin position="63"/>
        <end position="82"/>
    </location>
</feature>
<protein>
    <submittedName>
        <fullName evidence="3">Uncharacterized protein</fullName>
    </submittedName>
</protein>
<feature type="compositionally biased region" description="Basic and acidic residues" evidence="1">
    <location>
        <begin position="85"/>
        <end position="106"/>
    </location>
</feature>
<keyword evidence="2" id="KW-0472">Membrane</keyword>
<comment type="caution">
    <text evidence="3">The sequence shown here is derived from an EMBL/GenBank/DDBJ whole genome shotgun (WGS) entry which is preliminary data.</text>
</comment>
<name>A0ABX0F948_9BACL</name>
<keyword evidence="4" id="KW-1185">Reference proteome</keyword>
<evidence type="ECO:0000313" key="4">
    <source>
        <dbReference type="Proteomes" id="UP000800303"/>
    </source>
</evidence>
<dbReference type="RefSeq" id="WP_166276425.1">
    <property type="nucleotide sequence ID" value="NZ_JAAFGS010000006.1"/>
</dbReference>